<dbReference type="Proteomes" id="UP000193380">
    <property type="component" value="Unassembled WGS sequence"/>
</dbReference>
<reference evidence="2" key="1">
    <citation type="journal article" date="2014" name="Nat. Commun.">
        <title>The rainbow trout genome provides novel insights into evolution after whole-genome duplication in vertebrates.</title>
        <authorList>
            <person name="Berthelot C."/>
            <person name="Brunet F."/>
            <person name="Chalopin D."/>
            <person name="Juanchich A."/>
            <person name="Bernard M."/>
            <person name="Noel B."/>
            <person name="Bento P."/>
            <person name="Da Silva C."/>
            <person name="Labadie K."/>
            <person name="Alberti A."/>
            <person name="Aury J.M."/>
            <person name="Louis A."/>
            <person name="Dehais P."/>
            <person name="Bardou P."/>
            <person name="Montfort J."/>
            <person name="Klopp C."/>
            <person name="Cabau C."/>
            <person name="Gaspin C."/>
            <person name="Thorgaard G.H."/>
            <person name="Boussaha M."/>
            <person name="Quillet E."/>
            <person name="Guyomard R."/>
            <person name="Galiana D."/>
            <person name="Bobe J."/>
            <person name="Volff J.N."/>
            <person name="Genet C."/>
            <person name="Wincker P."/>
            <person name="Jaillon O."/>
            <person name="Roest Crollius H."/>
            <person name="Guiguen Y."/>
        </authorList>
    </citation>
    <scope>NUCLEOTIDE SEQUENCE [LARGE SCALE GENOMIC DNA]</scope>
</reference>
<protein>
    <submittedName>
        <fullName evidence="2">Uncharacterized protein</fullName>
    </submittedName>
</protein>
<gene>
    <name evidence="2" type="ORF">GSONMT00000022001</name>
</gene>
<dbReference type="AlphaFoldDB" id="A0A060Z4M7"/>
<feature type="transmembrane region" description="Helical" evidence="1">
    <location>
        <begin position="36"/>
        <end position="56"/>
    </location>
</feature>
<sequence>QSSADLCYTFNRFLLFTCLGLLTIISYRLSQFPPQLQRLIGVLIFLPTLNPIIYCLKTNQSKSN</sequence>
<feature type="non-terminal residue" evidence="2">
    <location>
        <position position="1"/>
    </location>
</feature>
<reference evidence="2" key="2">
    <citation type="submission" date="2014-03" db="EMBL/GenBank/DDBJ databases">
        <authorList>
            <person name="Genoscope - CEA"/>
        </authorList>
    </citation>
    <scope>NUCLEOTIDE SEQUENCE</scope>
</reference>
<dbReference type="STRING" id="8022.A0A060Z4M7"/>
<dbReference type="EMBL" id="FR926763">
    <property type="protein sequence ID" value="CDQ96674.1"/>
    <property type="molecule type" value="Genomic_DNA"/>
</dbReference>
<feature type="transmembrane region" description="Helical" evidence="1">
    <location>
        <begin position="12"/>
        <end position="30"/>
    </location>
</feature>
<keyword evidence="1" id="KW-0812">Transmembrane</keyword>
<proteinExistence type="predicted"/>
<keyword evidence="1" id="KW-0472">Membrane</keyword>
<name>A0A060Z4M7_ONCMY</name>
<organism evidence="2 3">
    <name type="scientific">Oncorhynchus mykiss</name>
    <name type="common">Rainbow trout</name>
    <name type="synonym">Salmo gairdneri</name>
    <dbReference type="NCBI Taxonomy" id="8022"/>
    <lineage>
        <taxon>Eukaryota</taxon>
        <taxon>Metazoa</taxon>
        <taxon>Chordata</taxon>
        <taxon>Craniata</taxon>
        <taxon>Vertebrata</taxon>
        <taxon>Euteleostomi</taxon>
        <taxon>Actinopterygii</taxon>
        <taxon>Neopterygii</taxon>
        <taxon>Teleostei</taxon>
        <taxon>Protacanthopterygii</taxon>
        <taxon>Salmoniformes</taxon>
        <taxon>Salmonidae</taxon>
        <taxon>Salmoninae</taxon>
        <taxon>Oncorhynchus</taxon>
    </lineage>
</organism>
<evidence type="ECO:0000313" key="3">
    <source>
        <dbReference type="Proteomes" id="UP000193380"/>
    </source>
</evidence>
<evidence type="ECO:0000313" key="2">
    <source>
        <dbReference type="EMBL" id="CDQ96674.1"/>
    </source>
</evidence>
<dbReference type="PaxDb" id="8022-A0A060Z4M7"/>
<accession>A0A060Z4M7</accession>
<keyword evidence="1" id="KW-1133">Transmembrane helix</keyword>
<evidence type="ECO:0000256" key="1">
    <source>
        <dbReference type="SAM" id="Phobius"/>
    </source>
</evidence>